<evidence type="ECO:0000259" key="1">
    <source>
        <dbReference type="Pfam" id="PF01593"/>
    </source>
</evidence>
<organism evidence="2 3">
    <name type="scientific">Roseateles albus</name>
    <dbReference type="NCBI Taxonomy" id="2987525"/>
    <lineage>
        <taxon>Bacteria</taxon>
        <taxon>Pseudomonadati</taxon>
        <taxon>Pseudomonadota</taxon>
        <taxon>Betaproteobacteria</taxon>
        <taxon>Burkholderiales</taxon>
        <taxon>Sphaerotilaceae</taxon>
        <taxon>Roseateles</taxon>
    </lineage>
</organism>
<accession>A0ABT5K8R2</accession>
<dbReference type="InterPro" id="IPR036188">
    <property type="entry name" value="FAD/NAD-bd_sf"/>
</dbReference>
<evidence type="ECO:0000313" key="2">
    <source>
        <dbReference type="EMBL" id="MDC8770337.1"/>
    </source>
</evidence>
<comment type="caution">
    <text evidence="2">The sequence shown here is derived from an EMBL/GenBank/DDBJ whole genome shotgun (WGS) entry which is preliminary data.</text>
</comment>
<dbReference type="SUPFAM" id="SSF51905">
    <property type="entry name" value="FAD/NAD(P)-binding domain"/>
    <property type="match status" value="1"/>
</dbReference>
<keyword evidence="3" id="KW-1185">Reference proteome</keyword>
<name>A0ABT5K8R2_9BURK</name>
<dbReference type="Gene3D" id="1.10.405.20">
    <property type="match status" value="1"/>
</dbReference>
<proteinExistence type="predicted"/>
<dbReference type="PANTHER" id="PTHR42923:SF17">
    <property type="entry name" value="AMINE OXIDASE DOMAIN-CONTAINING PROTEIN"/>
    <property type="match status" value="1"/>
</dbReference>
<dbReference type="InterPro" id="IPR002937">
    <property type="entry name" value="Amino_oxidase"/>
</dbReference>
<dbReference type="Gene3D" id="3.30.70.1990">
    <property type="match status" value="1"/>
</dbReference>
<dbReference type="RefSeq" id="WP_273598973.1">
    <property type="nucleotide sequence ID" value="NZ_JAQQXT010000001.1"/>
</dbReference>
<evidence type="ECO:0000313" key="3">
    <source>
        <dbReference type="Proteomes" id="UP001221189"/>
    </source>
</evidence>
<feature type="domain" description="Amine oxidase" evidence="1">
    <location>
        <begin position="24"/>
        <end position="296"/>
    </location>
</feature>
<dbReference type="PANTHER" id="PTHR42923">
    <property type="entry name" value="PROTOPORPHYRINOGEN OXIDASE"/>
    <property type="match status" value="1"/>
</dbReference>
<gene>
    <name evidence="2" type="ORF">PRZ03_02050</name>
</gene>
<dbReference type="Proteomes" id="UP001221189">
    <property type="component" value="Unassembled WGS sequence"/>
</dbReference>
<protein>
    <submittedName>
        <fullName evidence="2">FAD-dependent oxidoreductase</fullName>
    </submittedName>
</protein>
<dbReference type="Gene3D" id="3.50.50.60">
    <property type="entry name" value="FAD/NAD(P)-binding domain"/>
    <property type="match status" value="1"/>
</dbReference>
<dbReference type="EMBL" id="JAQQXT010000001">
    <property type="protein sequence ID" value="MDC8770337.1"/>
    <property type="molecule type" value="Genomic_DNA"/>
</dbReference>
<sequence length="449" mass="49942">MCTQPVQAPGSSPKRRVAVIGSGIAGLSAAWALSTQATVSLFEANDYFGGHTHTVDIELEGQRHGVDTGFLVFNERTYPLLIELFKQLGVDVAASEMSFSVQVPDQPLEWSGSNLNGVFAQRANLLRPAFWGMLTDLLRFNRLCTELAQQGREAALAQPIGDFLQQHGFGQAFRNWYLLPMVACIWSCPTQQMLEFPISTLIRFCHNHGLLQVANRPQWYTVRGGAKHYVEKLLSRIADARLSCPVQQVRRLAQGGVEIHSARGVEVFDEVVMAGHSDQSLRMLAEPSKAEQQVLGAIPYHRNRAVLHTDAQLMPSRQRAWAAWNYEHGGQQSGSEQRAVCLHYWLNRLQPLPWKQAVMVSLNPVREPAPAQVLAEFDYAHPVFDRPAVAAQARLPLIQGEGHVWYCGAWTRYGFHEDGLLSGLSVAQQLLERWTQQAPQQPAGPASTA</sequence>
<reference evidence="2 3" key="1">
    <citation type="submission" date="2022-10" db="EMBL/GenBank/DDBJ databases">
        <title>Paucibacter sp. hw1 Genome sequencing.</title>
        <authorList>
            <person name="Park S."/>
        </authorList>
    </citation>
    <scope>NUCLEOTIDE SEQUENCE [LARGE SCALE GENOMIC DNA]</scope>
    <source>
        <strain evidence="3">hw1</strain>
    </source>
</reference>
<dbReference type="InterPro" id="IPR050464">
    <property type="entry name" value="Zeta_carotene_desat/Oxidored"/>
</dbReference>
<dbReference type="Pfam" id="PF01593">
    <property type="entry name" value="Amino_oxidase"/>
    <property type="match status" value="1"/>
</dbReference>